<evidence type="ECO:0000313" key="3">
    <source>
        <dbReference type="Proteomes" id="UP000541558"/>
    </source>
</evidence>
<feature type="region of interest" description="Disordered" evidence="1">
    <location>
        <begin position="170"/>
        <end position="202"/>
    </location>
</feature>
<dbReference type="AlphaFoldDB" id="A0A8H5BDN5"/>
<reference evidence="2 3" key="1">
    <citation type="journal article" date="2020" name="ISME J.">
        <title>Uncovering the hidden diversity of litter-decomposition mechanisms in mushroom-forming fungi.</title>
        <authorList>
            <person name="Floudas D."/>
            <person name="Bentzer J."/>
            <person name="Ahren D."/>
            <person name="Johansson T."/>
            <person name="Persson P."/>
            <person name="Tunlid A."/>
        </authorList>
    </citation>
    <scope>NUCLEOTIDE SEQUENCE [LARGE SCALE GENOMIC DNA]</scope>
    <source>
        <strain evidence="2 3">CBS 175.51</strain>
    </source>
</reference>
<protein>
    <submittedName>
        <fullName evidence="2">Uncharacterized protein</fullName>
    </submittedName>
</protein>
<comment type="caution">
    <text evidence="2">The sequence shown here is derived from an EMBL/GenBank/DDBJ whole genome shotgun (WGS) entry which is preliminary data.</text>
</comment>
<sequence length="617" mass="70206">MFRPRIGTVVRAAAEAWRTAATKKRREEIFREYGVRWSSLNLLVYRDPVKHTMLGLMHNWIEGVLQHHVRHRWGIGSDRKERAEKGLGEERLQEEGLDAGYMADSAGDVVMADSDVDSDSDVEMMDLEDELLDLHNEGEAARNQAIQQSPEASILPSDVRIFNIDLGNDEDEEYAPESDGESNNTECDDNLDDETTDPTNAAPTFSHVQLASIRECISQATVPTWVERPPPNLGEKTHGKLKADQWHKLFIVFLPLILPELWVSDGACSHSTSSPSFDELMSNFYHLVTCTNIVCGYTVSRDAPDLYLYHYIKYRQSALVLFPHAPSRPNHHYAMHNPELMRFWGPLILLSEFPYEQHNGTLQRIKTNGHLWEMDLTMLRQICRRSRITTLLDRGRWANRVKDAASSPIESSQSHLTQLSETLLPGTATTSSTTYQRLTEHQYTLWLEYVIQNSDTHPSASSFRHRFDLPHPENSNVLPIWTSTIKHLHHNTRLYGIQTIHEGNSSISYKTGEGSTGTGFIQAIWTEELIEGFPKTYLVIAPHVRLSRRDEAHNPYANYPALKAGIVYKQTPPAEKHVIIEKDSIIGHVPFYSRPKGTFGIKQATMVIVDSLHRDQT</sequence>
<dbReference type="PANTHER" id="PTHR31912">
    <property type="entry name" value="IP13529P"/>
    <property type="match status" value="1"/>
</dbReference>
<dbReference type="EMBL" id="JAACJK010000170">
    <property type="protein sequence ID" value="KAF5320287.1"/>
    <property type="molecule type" value="Genomic_DNA"/>
</dbReference>
<name>A0A8H5BDN5_9AGAR</name>
<evidence type="ECO:0000256" key="1">
    <source>
        <dbReference type="SAM" id="MobiDB-lite"/>
    </source>
</evidence>
<dbReference type="OrthoDB" id="3247418at2759"/>
<organism evidence="2 3">
    <name type="scientific">Ephemerocybe angulata</name>
    <dbReference type="NCBI Taxonomy" id="980116"/>
    <lineage>
        <taxon>Eukaryota</taxon>
        <taxon>Fungi</taxon>
        <taxon>Dikarya</taxon>
        <taxon>Basidiomycota</taxon>
        <taxon>Agaricomycotina</taxon>
        <taxon>Agaricomycetes</taxon>
        <taxon>Agaricomycetidae</taxon>
        <taxon>Agaricales</taxon>
        <taxon>Agaricineae</taxon>
        <taxon>Psathyrellaceae</taxon>
        <taxon>Ephemerocybe</taxon>
    </lineage>
</organism>
<evidence type="ECO:0000313" key="2">
    <source>
        <dbReference type="EMBL" id="KAF5320287.1"/>
    </source>
</evidence>
<accession>A0A8H5BDN5</accession>
<feature type="compositionally biased region" description="Acidic residues" evidence="1">
    <location>
        <begin position="170"/>
        <end position="196"/>
    </location>
</feature>
<proteinExistence type="predicted"/>
<gene>
    <name evidence="2" type="ORF">D9611_011351</name>
</gene>
<keyword evidence="3" id="KW-1185">Reference proteome</keyword>
<dbReference type="PANTHER" id="PTHR31912:SF34">
    <property type="entry name" value="NOTOCHORD-RELATED PROTEIN"/>
    <property type="match status" value="1"/>
</dbReference>
<dbReference type="Proteomes" id="UP000541558">
    <property type="component" value="Unassembled WGS sequence"/>
</dbReference>